<comment type="subunit">
    <text evidence="12">F-type ATPases have 2 components, F(1) - the catalytic core - and F(0) - the membrane proton channel. F(1) has five subunits: alpha(3), beta(3), gamma(1), delta(1), epsilon(1). F(0) has four main subunits: a(1), b(1), b'(1) and c(10-14). The alpha and beta chains form an alternating ring which encloses part of the gamma chain. F(1) is attached to F(0) by a central stalk formed by the gamma and epsilon chains, while a peripheral stalk is formed by the delta, b and b' chains.</text>
</comment>
<evidence type="ECO:0000256" key="4">
    <source>
        <dbReference type="ARBA" id="ARBA00022781"/>
    </source>
</evidence>
<dbReference type="PANTHER" id="PTHR34264:SF3">
    <property type="entry name" value="ATP SYNTHASE SUBUNIT B, CHLOROPLASTIC"/>
    <property type="match status" value="1"/>
</dbReference>
<keyword evidence="9 12" id="KW-0066">ATP synthesis</keyword>
<dbReference type="HAMAP" id="MF_01398">
    <property type="entry name" value="ATP_synth_b_bprime"/>
    <property type="match status" value="1"/>
</dbReference>
<keyword evidence="8 12" id="KW-0472">Membrane</keyword>
<evidence type="ECO:0000256" key="12">
    <source>
        <dbReference type="HAMAP-Rule" id="MF_01398"/>
    </source>
</evidence>
<dbReference type="GO" id="GO:0012505">
    <property type="term" value="C:endomembrane system"/>
    <property type="evidence" value="ECO:0007669"/>
    <property type="project" value="UniProtKB-SubCell"/>
</dbReference>
<evidence type="ECO:0000256" key="2">
    <source>
        <dbReference type="ARBA" id="ARBA00022547"/>
    </source>
</evidence>
<evidence type="ECO:0000256" key="3">
    <source>
        <dbReference type="ARBA" id="ARBA00022692"/>
    </source>
</evidence>
<evidence type="ECO:0000256" key="11">
    <source>
        <dbReference type="ARBA" id="ARBA00037847"/>
    </source>
</evidence>
<comment type="function">
    <text evidence="12">Component of the F(0) channel, it forms part of the peripheral stalk, linking F(1) to F(0).</text>
</comment>
<keyword evidence="3 12" id="KW-0812">Transmembrane</keyword>
<dbReference type="GO" id="GO:0046933">
    <property type="term" value="F:proton-transporting ATP synthase activity, rotational mechanism"/>
    <property type="evidence" value="ECO:0007669"/>
    <property type="project" value="UniProtKB-UniRule"/>
</dbReference>
<evidence type="ECO:0000256" key="14">
    <source>
        <dbReference type="SAM" id="Coils"/>
    </source>
</evidence>
<organism evidence="15 16">
    <name type="scientific">Drouetiella hepatica Uher 2000/2452</name>
    <dbReference type="NCBI Taxonomy" id="904376"/>
    <lineage>
        <taxon>Bacteria</taxon>
        <taxon>Bacillati</taxon>
        <taxon>Cyanobacteriota</taxon>
        <taxon>Cyanophyceae</taxon>
        <taxon>Oculatellales</taxon>
        <taxon>Oculatellaceae</taxon>
        <taxon>Drouetiella</taxon>
    </lineage>
</organism>
<keyword evidence="1 12" id="KW-0813">Transport</keyword>
<name>A0A951Q8L4_9CYAN</name>
<gene>
    <name evidence="12" type="primary">atpF</name>
    <name evidence="15" type="ORF">KME15_08760</name>
</gene>
<dbReference type="InterPro" id="IPR005864">
    <property type="entry name" value="ATP_synth_F0_bsu_bac"/>
</dbReference>
<keyword evidence="7 12" id="KW-0793">Thylakoid</keyword>
<protein>
    <recommendedName>
        <fullName evidence="12">ATP synthase subunit b</fullName>
    </recommendedName>
    <alternativeName>
        <fullName evidence="12">ATP synthase F(0) sector subunit b</fullName>
    </alternativeName>
    <alternativeName>
        <fullName evidence="12">ATPase subunit I</fullName>
    </alternativeName>
    <alternativeName>
        <fullName evidence="12">F-type ATPase subunit b</fullName>
        <shortName evidence="12">F-ATPase subunit b</shortName>
    </alternativeName>
</protein>
<evidence type="ECO:0000256" key="6">
    <source>
        <dbReference type="ARBA" id="ARBA00023065"/>
    </source>
</evidence>
<dbReference type="InterPro" id="IPR028987">
    <property type="entry name" value="ATP_synth_B-like_membr_sf"/>
</dbReference>
<sequence length="182" mass="19861">MESFILLAAKTAEVAETAERGGFGLNFNLLESNIINLAIIIGVLIYFGRGFLGKTLSERRSKIEEAIKDAEQRKQKAAAALADQQQKLAQAQTEAARIRSEAEGRAEAVRGEVLAQAQTDIERMRASAAQDLNTQQEKIISEVRQRIAALAVQRAESQLRSGLDPETQQQLIERSIATIGGS</sequence>
<reference evidence="15" key="2">
    <citation type="journal article" date="2022" name="Microbiol. Resour. Announc.">
        <title>Metagenome Sequencing to Explore Phylogenomics of Terrestrial Cyanobacteria.</title>
        <authorList>
            <person name="Ward R.D."/>
            <person name="Stajich J.E."/>
            <person name="Johansen J.R."/>
            <person name="Huntemann M."/>
            <person name="Clum A."/>
            <person name="Foster B."/>
            <person name="Foster B."/>
            <person name="Roux S."/>
            <person name="Palaniappan K."/>
            <person name="Varghese N."/>
            <person name="Mukherjee S."/>
            <person name="Reddy T.B.K."/>
            <person name="Daum C."/>
            <person name="Copeland A."/>
            <person name="Chen I.A."/>
            <person name="Ivanova N.N."/>
            <person name="Kyrpides N.C."/>
            <person name="Shapiro N."/>
            <person name="Eloe-Fadrosh E.A."/>
            <person name="Pietrasiak N."/>
        </authorList>
    </citation>
    <scope>NUCLEOTIDE SEQUENCE</scope>
    <source>
        <strain evidence="15">UHER 2000/2452</strain>
    </source>
</reference>
<accession>A0A951Q8L4</accession>
<evidence type="ECO:0000256" key="9">
    <source>
        <dbReference type="ARBA" id="ARBA00023310"/>
    </source>
</evidence>
<dbReference type="InterPro" id="IPR002146">
    <property type="entry name" value="ATP_synth_b/b'su_bac/chlpt"/>
</dbReference>
<feature type="transmembrane region" description="Helical" evidence="12">
    <location>
        <begin position="34"/>
        <end position="52"/>
    </location>
</feature>
<keyword evidence="5 12" id="KW-1133">Transmembrane helix</keyword>
<keyword evidence="6 12" id="KW-0406">Ion transport</keyword>
<dbReference type="AlphaFoldDB" id="A0A951Q8L4"/>
<dbReference type="Pfam" id="PF00430">
    <property type="entry name" value="ATP-synt_B"/>
    <property type="match status" value="1"/>
</dbReference>
<keyword evidence="14" id="KW-0175">Coiled coil</keyword>
<dbReference type="CDD" id="cd06503">
    <property type="entry name" value="ATP-synt_Fo_b"/>
    <property type="match status" value="1"/>
</dbReference>
<dbReference type="GO" id="GO:0045259">
    <property type="term" value="C:proton-transporting ATP synthase complex"/>
    <property type="evidence" value="ECO:0007669"/>
    <property type="project" value="UniProtKB-KW"/>
</dbReference>
<comment type="function">
    <text evidence="10 12">F(1)F(0) ATP synthase produces ATP from ADP in the presence of a proton or sodium gradient. F-type ATPases consist of two structural domains, F(1) containing the extramembraneous catalytic core and F(0) containing the membrane proton channel, linked together by a central stalk and a peripheral stalk. During catalysis, ATP synthesis in the catalytic domain of F(1) is coupled via a rotary mechanism of the central stalk subunits to proton translocation.</text>
</comment>
<evidence type="ECO:0000256" key="5">
    <source>
        <dbReference type="ARBA" id="ARBA00022989"/>
    </source>
</evidence>
<evidence type="ECO:0000256" key="10">
    <source>
        <dbReference type="ARBA" id="ARBA00025198"/>
    </source>
</evidence>
<evidence type="ECO:0000256" key="1">
    <source>
        <dbReference type="ARBA" id="ARBA00022448"/>
    </source>
</evidence>
<dbReference type="PANTHER" id="PTHR34264">
    <property type="entry name" value="ATP SYNTHASE SUBUNIT B, CHLOROPLASTIC"/>
    <property type="match status" value="1"/>
</dbReference>
<comment type="caution">
    <text evidence="15">The sequence shown here is derived from an EMBL/GenBank/DDBJ whole genome shotgun (WGS) entry which is preliminary data.</text>
</comment>
<evidence type="ECO:0000313" key="15">
    <source>
        <dbReference type="EMBL" id="MBW4658752.1"/>
    </source>
</evidence>
<comment type="similarity">
    <text evidence="12 13">Belongs to the ATPase B chain family.</text>
</comment>
<evidence type="ECO:0000256" key="8">
    <source>
        <dbReference type="ARBA" id="ARBA00023136"/>
    </source>
</evidence>
<dbReference type="SUPFAM" id="SSF81573">
    <property type="entry name" value="F1F0 ATP synthase subunit B, membrane domain"/>
    <property type="match status" value="1"/>
</dbReference>
<dbReference type="NCBIfam" id="TIGR01144">
    <property type="entry name" value="ATP_synt_b"/>
    <property type="match status" value="1"/>
</dbReference>
<dbReference type="Proteomes" id="UP000757435">
    <property type="component" value="Unassembled WGS sequence"/>
</dbReference>
<evidence type="ECO:0000313" key="16">
    <source>
        <dbReference type="Proteomes" id="UP000757435"/>
    </source>
</evidence>
<comment type="subcellular location">
    <subcellularLocation>
        <location evidence="12">Cellular thylakoid membrane</location>
        <topology evidence="12">Single-pass membrane protein</topology>
    </subcellularLocation>
    <subcellularLocation>
        <location evidence="11">Endomembrane system</location>
        <topology evidence="11">Single-pass membrane protein</topology>
    </subcellularLocation>
</comment>
<dbReference type="NCBIfam" id="NF005606">
    <property type="entry name" value="PRK07352.1"/>
    <property type="match status" value="1"/>
</dbReference>
<feature type="coiled-coil region" evidence="14">
    <location>
        <begin position="53"/>
        <end position="101"/>
    </location>
</feature>
<evidence type="ECO:0000256" key="7">
    <source>
        <dbReference type="ARBA" id="ARBA00023078"/>
    </source>
</evidence>
<reference evidence="15" key="1">
    <citation type="submission" date="2021-05" db="EMBL/GenBank/DDBJ databases">
        <authorList>
            <person name="Pietrasiak N."/>
            <person name="Ward R."/>
            <person name="Stajich J.E."/>
            <person name="Kurbessoian T."/>
        </authorList>
    </citation>
    <scope>NUCLEOTIDE SEQUENCE</scope>
    <source>
        <strain evidence="15">UHER 2000/2452</strain>
    </source>
</reference>
<dbReference type="GO" id="GO:0031676">
    <property type="term" value="C:plasma membrane-derived thylakoid membrane"/>
    <property type="evidence" value="ECO:0007669"/>
    <property type="project" value="UniProtKB-SubCell"/>
</dbReference>
<keyword evidence="4 12" id="KW-0375">Hydrogen ion transport</keyword>
<keyword evidence="2 12" id="KW-0138">CF(0)</keyword>
<proteinExistence type="inferred from homology"/>
<dbReference type="EMBL" id="JAHHHD010000007">
    <property type="protein sequence ID" value="MBW4658752.1"/>
    <property type="molecule type" value="Genomic_DNA"/>
</dbReference>
<evidence type="ECO:0000256" key="13">
    <source>
        <dbReference type="RuleBase" id="RU003848"/>
    </source>
</evidence>